<comment type="caution">
    <text evidence="1">The sequence shown here is derived from an EMBL/GenBank/DDBJ whole genome shotgun (WGS) entry which is preliminary data.</text>
</comment>
<proteinExistence type="predicted"/>
<dbReference type="Proteomes" id="UP001596548">
    <property type="component" value="Unassembled WGS sequence"/>
</dbReference>
<protein>
    <recommendedName>
        <fullName evidence="3">Saccharopine dehydrogenase NADP binding domain-containing protein</fullName>
    </recommendedName>
</protein>
<keyword evidence="2" id="KW-1185">Reference proteome</keyword>
<evidence type="ECO:0008006" key="3">
    <source>
        <dbReference type="Google" id="ProtNLM"/>
    </source>
</evidence>
<dbReference type="PANTHER" id="PTHR43781">
    <property type="entry name" value="SACCHAROPINE DEHYDROGENASE"/>
    <property type="match status" value="1"/>
</dbReference>
<dbReference type="InterPro" id="IPR036291">
    <property type="entry name" value="NAD(P)-bd_dom_sf"/>
</dbReference>
<gene>
    <name evidence="1" type="ORF">ACFQS1_24060</name>
</gene>
<name>A0ABW2HXZ2_9ACTN</name>
<sequence length="336" mass="34071">MNEIWVLGAAGRTGSAIAERLKGEDLVLVGRDRARLAEVAAATGGRPVATGDIRATLAAAMPKVVVNTIGRPLPDGGHHYLDLANDVTTIGDVLSRDAAAKNAGRTLVTGAGFGVLAAESAVLRLCAGRPRPSHVRVDGLAMIEPVPGKVGEALAGTLVDALAAGGRRYAGGRLVRTRLGGHHAKLTLPGGATAATVAVPTGDLIAAQRASGAPSVIAATSELPSGLAARVLLPPVSALLSIPAVARFAKRRLAGLDAPATPPARDRSWARAQGTWPGGTTREVWLEAPEGMTFTTAVAAEVARRLAHDEGRPGAYTPGALFGAALAEAAGGRFIE</sequence>
<evidence type="ECO:0000313" key="1">
    <source>
        <dbReference type="EMBL" id="MFC7277078.1"/>
    </source>
</evidence>
<accession>A0ABW2HXZ2</accession>
<dbReference type="Gene3D" id="3.40.50.720">
    <property type="entry name" value="NAD(P)-binding Rossmann-like Domain"/>
    <property type="match status" value="1"/>
</dbReference>
<evidence type="ECO:0000313" key="2">
    <source>
        <dbReference type="Proteomes" id="UP001596548"/>
    </source>
</evidence>
<dbReference type="PANTHER" id="PTHR43781:SF1">
    <property type="entry name" value="SACCHAROPINE DEHYDROGENASE"/>
    <property type="match status" value="1"/>
</dbReference>
<dbReference type="RefSeq" id="WP_378972212.1">
    <property type="nucleotide sequence ID" value="NZ_JBHTBJ010000019.1"/>
</dbReference>
<dbReference type="EMBL" id="JBHTBJ010000019">
    <property type="protein sequence ID" value="MFC7277078.1"/>
    <property type="molecule type" value="Genomic_DNA"/>
</dbReference>
<dbReference type="SUPFAM" id="SSF51735">
    <property type="entry name" value="NAD(P)-binding Rossmann-fold domains"/>
    <property type="match status" value="1"/>
</dbReference>
<organism evidence="1 2">
    <name type="scientific">Paractinoplanes rhizophilus</name>
    <dbReference type="NCBI Taxonomy" id="1416877"/>
    <lineage>
        <taxon>Bacteria</taxon>
        <taxon>Bacillati</taxon>
        <taxon>Actinomycetota</taxon>
        <taxon>Actinomycetes</taxon>
        <taxon>Micromonosporales</taxon>
        <taxon>Micromonosporaceae</taxon>
        <taxon>Paractinoplanes</taxon>
    </lineage>
</organism>
<reference evidence="2" key="1">
    <citation type="journal article" date="2019" name="Int. J. Syst. Evol. Microbiol.">
        <title>The Global Catalogue of Microorganisms (GCM) 10K type strain sequencing project: providing services to taxonomists for standard genome sequencing and annotation.</title>
        <authorList>
            <consortium name="The Broad Institute Genomics Platform"/>
            <consortium name="The Broad Institute Genome Sequencing Center for Infectious Disease"/>
            <person name="Wu L."/>
            <person name="Ma J."/>
        </authorList>
    </citation>
    <scope>NUCLEOTIDE SEQUENCE [LARGE SCALE GENOMIC DNA]</scope>
    <source>
        <strain evidence="2">XZYJT-10</strain>
    </source>
</reference>